<dbReference type="Proteomes" id="UP000029622">
    <property type="component" value="Unassembled WGS sequence"/>
</dbReference>
<name>A0A096BLB4_9FIRM</name>
<evidence type="ECO:0000313" key="2">
    <source>
        <dbReference type="Proteomes" id="UP000029622"/>
    </source>
</evidence>
<reference evidence="1 2" key="1">
    <citation type="submission" date="2013-12" db="EMBL/GenBank/DDBJ databases">
        <title>Draft genome sequence of Caloranaerobacter sp. H53214.</title>
        <authorList>
            <person name="Jiang L.J."/>
            <person name="Shao Z.Z."/>
            <person name="Long M.N."/>
        </authorList>
    </citation>
    <scope>NUCLEOTIDE SEQUENCE [LARGE SCALE GENOMIC DNA]</scope>
    <source>
        <strain evidence="1 2">H53214</strain>
    </source>
</reference>
<dbReference type="AlphaFoldDB" id="A0A096BLB4"/>
<evidence type="ECO:0000313" key="1">
    <source>
        <dbReference type="EMBL" id="KGG81528.1"/>
    </source>
</evidence>
<accession>A0A096BLB4</accession>
<proteinExistence type="predicted"/>
<gene>
    <name evidence="1" type="ORF">Y919_00780</name>
</gene>
<protein>
    <submittedName>
        <fullName evidence="1">Uncharacterized protein</fullName>
    </submittedName>
</protein>
<comment type="caution">
    <text evidence="1">The sequence shown here is derived from an EMBL/GenBank/DDBJ whole genome shotgun (WGS) entry which is preliminary data.</text>
</comment>
<dbReference type="EMBL" id="AZTB01000001">
    <property type="protein sequence ID" value="KGG81528.1"/>
    <property type="molecule type" value="Genomic_DNA"/>
</dbReference>
<organism evidence="1 2">
    <name type="scientific">Caloranaerobacter azorensis H53214</name>
    <dbReference type="NCBI Taxonomy" id="1156417"/>
    <lineage>
        <taxon>Bacteria</taxon>
        <taxon>Bacillati</taxon>
        <taxon>Bacillota</taxon>
        <taxon>Tissierellia</taxon>
        <taxon>Tissierellales</taxon>
        <taxon>Thermohalobacteraceae</taxon>
        <taxon>Caloranaerobacter</taxon>
    </lineage>
</organism>
<dbReference type="STRING" id="1156417.Y919_00780"/>
<sequence>MSTAPKKLWDIYEGLKNQFLFYNDINSIYILLSLYDLEENISNIRPKYTCTKSIKRRIKYILKNRTNRELIARNISILIHEDINRLELCFYLEGYKYGYNNKKWVDRLENKAIELYGIEGLYDNSYLFHYDFSKPEIIDLRKALRREIDSKEKKDRQIEGLVYTFCNKIIKKKIENLDKYVDKQLKIDFNPYNYSIKEEDYKLKEEEQDKIYHSIVNVIIKNVKDIYKDACWYAINDKVLKRYI</sequence>
<dbReference type="RefSeq" id="WP_035161363.1">
    <property type="nucleotide sequence ID" value="NZ_AZTB01000001.1"/>
</dbReference>